<keyword evidence="4" id="KW-0021">Allosteric enzyme</keyword>
<evidence type="ECO:0000256" key="3">
    <source>
        <dbReference type="ARBA" id="ARBA00012460"/>
    </source>
</evidence>
<reference evidence="10" key="1">
    <citation type="journal article" date="2020" name="bioRxiv">
        <title>Comparative genomics of Chlamydomonas.</title>
        <authorList>
            <person name="Craig R.J."/>
            <person name="Hasan A.R."/>
            <person name="Ness R.W."/>
            <person name="Keightley P.D."/>
        </authorList>
    </citation>
    <scope>NUCLEOTIDE SEQUENCE</scope>
    <source>
        <strain evidence="10">CCAP 11/173</strain>
    </source>
</reference>
<proteinExistence type="inferred from homology"/>
<feature type="region of interest" description="Disordered" evidence="8">
    <location>
        <begin position="630"/>
        <end position="650"/>
    </location>
</feature>
<dbReference type="GO" id="GO:0005978">
    <property type="term" value="P:glycogen biosynthetic process"/>
    <property type="evidence" value="ECO:0007669"/>
    <property type="project" value="InterPro"/>
</dbReference>
<dbReference type="InterPro" id="IPR005835">
    <property type="entry name" value="NTP_transferase_dom"/>
</dbReference>
<keyword evidence="7" id="KW-0547">Nucleotide-binding</keyword>
<dbReference type="SUPFAM" id="SSF51161">
    <property type="entry name" value="Trimeric LpxA-like enzymes"/>
    <property type="match status" value="2"/>
</dbReference>
<organism evidence="10 11">
    <name type="scientific">Chlamydomonas schloesseri</name>
    <dbReference type="NCBI Taxonomy" id="2026947"/>
    <lineage>
        <taxon>Eukaryota</taxon>
        <taxon>Viridiplantae</taxon>
        <taxon>Chlorophyta</taxon>
        <taxon>core chlorophytes</taxon>
        <taxon>Chlorophyceae</taxon>
        <taxon>CS clade</taxon>
        <taxon>Chlamydomonadales</taxon>
        <taxon>Chlamydomonadaceae</taxon>
        <taxon>Chlamydomonas</taxon>
    </lineage>
</organism>
<feature type="region of interest" description="Disordered" evidence="8">
    <location>
        <begin position="572"/>
        <end position="609"/>
    </location>
</feature>
<dbReference type="Gene3D" id="3.90.550.10">
    <property type="entry name" value="Spore Coat Polysaccharide Biosynthesis Protein SpsA, Chain A"/>
    <property type="match status" value="1"/>
</dbReference>
<comment type="similarity">
    <text evidence="2">Belongs to the bacterial/plant glucose-1-phosphate adenylyltransferase family.</text>
</comment>
<dbReference type="PANTHER" id="PTHR43523:SF12">
    <property type="entry name" value="GLUCOSE-1-PHOSPHATE ADENYLYLTRANSFERASE LARGE SUBUNIT 1, CHLOROPLASTIC-RELATED"/>
    <property type="match status" value="1"/>
</dbReference>
<feature type="domain" description="Nucleotidyl transferase" evidence="9">
    <location>
        <begin position="143"/>
        <end position="463"/>
    </location>
</feature>
<dbReference type="AlphaFoldDB" id="A0A835TDC2"/>
<evidence type="ECO:0000256" key="8">
    <source>
        <dbReference type="SAM" id="MobiDB-lite"/>
    </source>
</evidence>
<feature type="region of interest" description="Disordered" evidence="8">
    <location>
        <begin position="398"/>
        <end position="423"/>
    </location>
</feature>
<feature type="compositionally biased region" description="Gly residues" evidence="8">
    <location>
        <begin position="572"/>
        <end position="582"/>
    </location>
</feature>
<evidence type="ECO:0000313" key="11">
    <source>
        <dbReference type="Proteomes" id="UP000613740"/>
    </source>
</evidence>
<dbReference type="OrthoDB" id="537217at2759"/>
<protein>
    <recommendedName>
        <fullName evidence="3">glucose-1-phosphate adenylyltransferase</fullName>
        <ecNumber evidence="3">2.7.7.27</ecNumber>
    </recommendedName>
</protein>
<feature type="region of interest" description="Disordered" evidence="8">
    <location>
        <begin position="103"/>
        <end position="140"/>
    </location>
</feature>
<feature type="region of interest" description="Disordered" evidence="8">
    <location>
        <begin position="1"/>
        <end position="84"/>
    </location>
</feature>
<dbReference type="EMBL" id="JAEHOD010000034">
    <property type="protein sequence ID" value="KAG2441991.1"/>
    <property type="molecule type" value="Genomic_DNA"/>
</dbReference>
<dbReference type="Pfam" id="PF00483">
    <property type="entry name" value="NTP_transferase"/>
    <property type="match status" value="1"/>
</dbReference>
<dbReference type="Proteomes" id="UP000613740">
    <property type="component" value="Unassembled WGS sequence"/>
</dbReference>
<evidence type="ECO:0000256" key="7">
    <source>
        <dbReference type="ARBA" id="ARBA00022741"/>
    </source>
</evidence>
<dbReference type="InterPro" id="IPR011004">
    <property type="entry name" value="Trimer_LpxA-like_sf"/>
</dbReference>
<keyword evidence="5" id="KW-0808">Transferase</keyword>
<dbReference type="CDD" id="cd02508">
    <property type="entry name" value="ADP_Glucose_PP"/>
    <property type="match status" value="1"/>
</dbReference>
<keyword evidence="6" id="KW-0548">Nucleotidyltransferase</keyword>
<feature type="compositionally biased region" description="Basic and acidic residues" evidence="8">
    <location>
        <begin position="116"/>
        <end position="133"/>
    </location>
</feature>
<dbReference type="GO" id="GO:0000166">
    <property type="term" value="F:nucleotide binding"/>
    <property type="evidence" value="ECO:0007669"/>
    <property type="project" value="UniProtKB-KW"/>
</dbReference>
<comment type="catalytic activity">
    <reaction evidence="1">
        <text>alpha-D-glucose 1-phosphate + ATP + H(+) = ADP-alpha-D-glucose + diphosphate</text>
        <dbReference type="Rhea" id="RHEA:12120"/>
        <dbReference type="ChEBI" id="CHEBI:15378"/>
        <dbReference type="ChEBI" id="CHEBI:30616"/>
        <dbReference type="ChEBI" id="CHEBI:33019"/>
        <dbReference type="ChEBI" id="CHEBI:57498"/>
        <dbReference type="ChEBI" id="CHEBI:58601"/>
        <dbReference type="EC" id="2.7.7.27"/>
    </reaction>
</comment>
<name>A0A835TDC2_9CHLO</name>
<feature type="compositionally biased region" description="Basic and acidic residues" evidence="8">
    <location>
        <begin position="64"/>
        <end position="82"/>
    </location>
</feature>
<evidence type="ECO:0000313" key="10">
    <source>
        <dbReference type="EMBL" id="KAG2441991.1"/>
    </source>
</evidence>
<dbReference type="PANTHER" id="PTHR43523">
    <property type="entry name" value="GLUCOSE-1-PHOSPHATE ADENYLYLTRANSFERASE-RELATED"/>
    <property type="match status" value="1"/>
</dbReference>
<dbReference type="Gene3D" id="2.160.10.10">
    <property type="entry name" value="Hexapeptide repeat proteins"/>
    <property type="match status" value="2"/>
</dbReference>
<evidence type="ECO:0000256" key="4">
    <source>
        <dbReference type="ARBA" id="ARBA00022533"/>
    </source>
</evidence>
<dbReference type="SUPFAM" id="SSF53448">
    <property type="entry name" value="Nucleotide-diphospho-sugar transferases"/>
    <property type="match status" value="1"/>
</dbReference>
<dbReference type="InterPro" id="IPR029044">
    <property type="entry name" value="Nucleotide-diphossugar_trans"/>
</dbReference>
<accession>A0A835TDC2</accession>
<evidence type="ECO:0000256" key="5">
    <source>
        <dbReference type="ARBA" id="ARBA00022679"/>
    </source>
</evidence>
<feature type="compositionally biased region" description="Low complexity" evidence="8">
    <location>
        <begin position="410"/>
        <end position="419"/>
    </location>
</feature>
<evidence type="ECO:0000256" key="1">
    <source>
        <dbReference type="ARBA" id="ARBA00000956"/>
    </source>
</evidence>
<comment type="caution">
    <text evidence="10">The sequence shown here is derived from an EMBL/GenBank/DDBJ whole genome shotgun (WGS) entry which is preliminary data.</text>
</comment>
<dbReference type="InterPro" id="IPR011831">
    <property type="entry name" value="ADP-Glc_PPase"/>
</dbReference>
<evidence type="ECO:0000259" key="9">
    <source>
        <dbReference type="Pfam" id="PF00483"/>
    </source>
</evidence>
<dbReference type="Pfam" id="PF25247">
    <property type="entry name" value="LbH_GLGC"/>
    <property type="match status" value="2"/>
</dbReference>
<dbReference type="GO" id="GO:0008878">
    <property type="term" value="F:glucose-1-phosphate adenylyltransferase activity"/>
    <property type="evidence" value="ECO:0007669"/>
    <property type="project" value="UniProtKB-EC"/>
</dbReference>
<sequence>MQALRHLRASLPPPGAQTLMGPDNNAARSRRRRGETPAVVSSGRGKSVRTAAACGRRGALRVVAFRENEQPDSDKSGGKAAERQQAAAAAAAAAGTKLGSAAAAATRSHFPPVGRGGREAVDVSGRREDEGRGPPRISSSTLAVILGGGESDRRLFPLTEKRALPAVPVGGRYRLIDVPISNCLHAGINKMFVLTQYNSQSLNKYINRAYGNREGVPNGGDGFVEVLATTQYPAGARWSEGNADAVRMMAWLLDQPRLRRIEDVLILPADQLYNADFEQLLEWHRGNDACLTVVAHGVDEGSTEDVGLLKVRPSTRELLDYVEKPRTPREREPFRVPAEQQGEFTNGRPFLASCGIYVFDKHALLDVLAQHPRAHDFGSGIIPHAFDMAARSLKRRHQQARRRQERAERAAAAGVPHQAAGGGGGGGGYEYVHPYKVQTWTMAGRYWADVGNSIRTYKEASQHVLLGRGPGDSETPFDTAYHHELIITGAALLPPAQLSPGCRLVRSAVSPGCRVGPGAVVEDSVLGPRAVVGANAVVRNSVVMGADYYDTDMEEGAVLSRYSARTGPAAVGAGGTAGGGGAASLSSMDGPALPPPPPPPAAAATAAAGRALSHAQQAAGVYSMDQAELERRGGGGGLGTSPGAADADPQVPPLGIGAGSVVEGALVDKNARIGTRCVVANRAGVWEAMDRVGVGLCVREGVPIVTKSAVLYEGTEI</sequence>
<gene>
    <name evidence="10" type="ORF">HYH02_009784</name>
</gene>
<feature type="compositionally biased region" description="Pro residues" evidence="8">
    <location>
        <begin position="592"/>
        <end position="601"/>
    </location>
</feature>
<evidence type="ECO:0000256" key="2">
    <source>
        <dbReference type="ARBA" id="ARBA00010443"/>
    </source>
</evidence>
<dbReference type="EC" id="2.7.7.27" evidence="3"/>
<keyword evidence="11" id="KW-1185">Reference proteome</keyword>
<evidence type="ECO:0000256" key="6">
    <source>
        <dbReference type="ARBA" id="ARBA00022695"/>
    </source>
</evidence>